<dbReference type="AlphaFoldDB" id="A0A4Y2KJB9"/>
<evidence type="ECO:0000313" key="1">
    <source>
        <dbReference type="EMBL" id="GBN02122.1"/>
    </source>
</evidence>
<dbReference type="Proteomes" id="UP000499080">
    <property type="component" value="Unassembled WGS sequence"/>
</dbReference>
<organism evidence="1 2">
    <name type="scientific">Araneus ventricosus</name>
    <name type="common">Orbweaver spider</name>
    <name type="synonym">Epeira ventricosa</name>
    <dbReference type="NCBI Taxonomy" id="182803"/>
    <lineage>
        <taxon>Eukaryota</taxon>
        <taxon>Metazoa</taxon>
        <taxon>Ecdysozoa</taxon>
        <taxon>Arthropoda</taxon>
        <taxon>Chelicerata</taxon>
        <taxon>Arachnida</taxon>
        <taxon>Araneae</taxon>
        <taxon>Araneomorphae</taxon>
        <taxon>Entelegynae</taxon>
        <taxon>Araneoidea</taxon>
        <taxon>Araneidae</taxon>
        <taxon>Araneus</taxon>
    </lineage>
</organism>
<protein>
    <submittedName>
        <fullName evidence="1">Uncharacterized protein</fullName>
    </submittedName>
</protein>
<dbReference type="OrthoDB" id="6475849at2759"/>
<keyword evidence="2" id="KW-1185">Reference proteome</keyword>
<dbReference type="EMBL" id="BGPR01004678">
    <property type="protein sequence ID" value="GBN02122.1"/>
    <property type="molecule type" value="Genomic_DNA"/>
</dbReference>
<reference evidence="1 2" key="1">
    <citation type="journal article" date="2019" name="Sci. Rep.">
        <title>Orb-weaving spider Araneus ventricosus genome elucidates the spidroin gene catalogue.</title>
        <authorList>
            <person name="Kono N."/>
            <person name="Nakamura H."/>
            <person name="Ohtoshi R."/>
            <person name="Moran D.A.P."/>
            <person name="Shinohara A."/>
            <person name="Yoshida Y."/>
            <person name="Fujiwara M."/>
            <person name="Mori M."/>
            <person name="Tomita M."/>
            <person name="Arakawa K."/>
        </authorList>
    </citation>
    <scope>NUCLEOTIDE SEQUENCE [LARGE SCALE GENOMIC DNA]</scope>
</reference>
<evidence type="ECO:0000313" key="2">
    <source>
        <dbReference type="Proteomes" id="UP000499080"/>
    </source>
</evidence>
<sequence length="97" mass="11062">MFESDFPIVMTSMKEKVESLMRQDRDCRPGDPISPIQADECVLLCPYCVIIQEQNLLTQEPWSGPTAPSDFYLFSCVEVSSIRTSLSNLFIRLALRL</sequence>
<proteinExistence type="predicted"/>
<gene>
    <name evidence="1" type="ORF">AVEN_71633_1</name>
</gene>
<accession>A0A4Y2KJB9</accession>
<name>A0A4Y2KJB9_ARAVE</name>
<comment type="caution">
    <text evidence="1">The sequence shown here is derived from an EMBL/GenBank/DDBJ whole genome shotgun (WGS) entry which is preliminary data.</text>
</comment>